<evidence type="ECO:0008006" key="4">
    <source>
        <dbReference type="Google" id="ProtNLM"/>
    </source>
</evidence>
<evidence type="ECO:0000313" key="3">
    <source>
        <dbReference type="Proteomes" id="UP001642483"/>
    </source>
</evidence>
<dbReference type="EMBL" id="CAWYQH010000119">
    <property type="protein sequence ID" value="CAK8691753.1"/>
    <property type="molecule type" value="Genomic_DNA"/>
</dbReference>
<feature type="compositionally biased region" description="Low complexity" evidence="1">
    <location>
        <begin position="229"/>
        <end position="257"/>
    </location>
</feature>
<evidence type="ECO:0000313" key="2">
    <source>
        <dbReference type="EMBL" id="CAK8691753.1"/>
    </source>
</evidence>
<keyword evidence="3" id="KW-1185">Reference proteome</keyword>
<dbReference type="Proteomes" id="UP001642483">
    <property type="component" value="Unassembled WGS sequence"/>
</dbReference>
<feature type="region of interest" description="Disordered" evidence="1">
    <location>
        <begin position="229"/>
        <end position="261"/>
    </location>
</feature>
<accession>A0ABP0GK36</accession>
<evidence type="ECO:0000256" key="1">
    <source>
        <dbReference type="SAM" id="MobiDB-lite"/>
    </source>
</evidence>
<sequence>MFLYRYDLRGLKERIARADRFQIGWYKNSDVIGHTGIYIKIDDDVKISVDYGKAQKEKPPDPDSSSDVIMLPSTIGINIYVDQQKSINGEVEQILIKMESSSEGDRELMFPYQLINDMLEVGRNMGEYHFAGNNCRDYVGRAMHKVSAYIEQENWDRFCKSLKNTRMDDLVKLTAGQTAALAATASAALICLPVGFFLGLSTLVGQFYLLSGLSGSSRSSGIVTSSSSALSSSSSALSSSSSVLSSSSSVLSSSSSAKESKQISQEMEILFLKSPMNEVGLNESSGQG</sequence>
<gene>
    <name evidence="2" type="ORF">CVLEPA_LOCUS24515</name>
</gene>
<protein>
    <recommendedName>
        <fullName evidence="4">LRAT domain-containing protein</fullName>
    </recommendedName>
</protein>
<reference evidence="2 3" key="1">
    <citation type="submission" date="2024-02" db="EMBL/GenBank/DDBJ databases">
        <authorList>
            <person name="Daric V."/>
            <person name="Darras S."/>
        </authorList>
    </citation>
    <scope>NUCLEOTIDE SEQUENCE [LARGE SCALE GENOMIC DNA]</scope>
</reference>
<comment type="caution">
    <text evidence="2">The sequence shown here is derived from an EMBL/GenBank/DDBJ whole genome shotgun (WGS) entry which is preliminary data.</text>
</comment>
<organism evidence="2 3">
    <name type="scientific">Clavelina lepadiformis</name>
    <name type="common">Light-bulb sea squirt</name>
    <name type="synonym">Ascidia lepadiformis</name>
    <dbReference type="NCBI Taxonomy" id="159417"/>
    <lineage>
        <taxon>Eukaryota</taxon>
        <taxon>Metazoa</taxon>
        <taxon>Chordata</taxon>
        <taxon>Tunicata</taxon>
        <taxon>Ascidiacea</taxon>
        <taxon>Aplousobranchia</taxon>
        <taxon>Clavelinidae</taxon>
        <taxon>Clavelina</taxon>
    </lineage>
</organism>
<name>A0ABP0GK36_CLALP</name>
<proteinExistence type="predicted"/>